<evidence type="ECO:0000313" key="4">
    <source>
        <dbReference type="EMBL" id="PFX23789.1"/>
    </source>
</evidence>
<dbReference type="SUPFAM" id="SSF55550">
    <property type="entry name" value="SH2 domain"/>
    <property type="match status" value="1"/>
</dbReference>
<dbReference type="PANTHER" id="PTHR47027:SF25">
    <property type="entry name" value="REVERSE TRANSCRIPTASE DOMAIN-CONTAINING PROTEIN"/>
    <property type="match status" value="1"/>
</dbReference>
<dbReference type="Pfam" id="PF00078">
    <property type="entry name" value="RVT_1"/>
    <property type="match status" value="1"/>
</dbReference>
<feature type="compositionally biased region" description="Pro residues" evidence="2">
    <location>
        <begin position="500"/>
        <end position="512"/>
    </location>
</feature>
<keyword evidence="1" id="KW-0727">SH2 domain</keyword>
<feature type="region of interest" description="Disordered" evidence="2">
    <location>
        <begin position="319"/>
        <end position="379"/>
    </location>
</feature>
<dbReference type="AlphaFoldDB" id="A0A2B4S413"/>
<dbReference type="PROSITE" id="PS50001">
    <property type="entry name" value="SH2"/>
    <property type="match status" value="1"/>
</dbReference>
<sequence>MPPETIKVGGETSEEVLLDLYNRIWSEEKILEEWKKDLLIKLPKKGDLSYCKNWRILLNMASKMFCRAILERIKIALDEKLKEEQAGFRARRSCTDQIATLQIIVEQSIEWQSSLYINFIDFEKAFNSISREISGGGTQWTEDPTIGYEDGVRQGCLLSPLLFLAALGWVTRTAFDRERGIQWTFTTSSEDLDVADDLALLSHRIQDMREKTRALEIQGAKVDLKINAIKTKLIRIGTKRGNGVSVAGGGGQIEDVDEFTYLGSIENLHDCVQPFSFKKINGIQFMNLSDHDIKALRISQDSKRKLAKVLKKIRGKRQNVRKRFDGDSSGLKERRKPPAAPAHVHDDEADSDDGWATDDFDDDPDEFEEEESDDESGGEYIEAEDNESLIPTPGSPAKEVPNVPLGLVAQLKAGLNGTMGRAHCIVPPESLHTKTTPMPYEDDDQIYDEPPEEVYEEPSDDSGSGIVVRPTCPKKLIRCDSSEGYIDARSTSVIQEEPVQCPPPAPARPPKPGFLKAKKPPPVIQPEPEIYDEVPEDDQLGRTQVVEQETYEVPDDMDGGQQSSQPPPQYDGDAETYEVPEQEDQETYEVPDDHESAPSQPSQPSQPPPRPSFGGFGLKPTRMNTLAEKMKPFSPKDLPKQKPGIKPPLASKPQVNQKPNAPGPVRSSPNRSSRLYPASKDNIGPPDSPTKRLSGVTSLGSRPPMATPSQEPEKNNNELSPTKSFSRLPPPPNGRKLVPPPVEESPPPPPRPGAKPPSKLPSRLSDLDPQRKSQAFPPLPDARPADSLKQYPWFLGSLDKKVAENALNSFSKEGAFIVRNSSKDPNSYSMSLYFNKSVRHLRVPRLQNKKYVLGDSGKVQFDTIVELVDYYSQHHVDLKSGGSTSLTAACPVK</sequence>
<gene>
    <name evidence="4" type="primary">Shf</name>
    <name evidence="4" type="ORF">AWC38_SpisGene11662</name>
</gene>
<feature type="compositionally biased region" description="Acidic residues" evidence="2">
    <location>
        <begin position="572"/>
        <end position="590"/>
    </location>
</feature>
<organism evidence="4 5">
    <name type="scientific">Stylophora pistillata</name>
    <name type="common">Smooth cauliflower coral</name>
    <dbReference type="NCBI Taxonomy" id="50429"/>
    <lineage>
        <taxon>Eukaryota</taxon>
        <taxon>Metazoa</taxon>
        <taxon>Cnidaria</taxon>
        <taxon>Anthozoa</taxon>
        <taxon>Hexacorallia</taxon>
        <taxon>Scleractinia</taxon>
        <taxon>Astrocoeniina</taxon>
        <taxon>Pocilloporidae</taxon>
        <taxon>Stylophora</taxon>
    </lineage>
</organism>
<dbReference type="OrthoDB" id="10044490at2759"/>
<feature type="region of interest" description="Disordered" evidence="2">
    <location>
        <begin position="494"/>
        <end position="784"/>
    </location>
</feature>
<feature type="domain" description="SH2" evidence="3">
    <location>
        <begin position="793"/>
        <end position="890"/>
    </location>
</feature>
<name>A0A2B4S413_STYPI</name>
<evidence type="ECO:0000259" key="3">
    <source>
        <dbReference type="PROSITE" id="PS50001"/>
    </source>
</evidence>
<feature type="compositionally biased region" description="Acidic residues" evidence="2">
    <location>
        <begin position="347"/>
        <end position="379"/>
    </location>
</feature>
<feature type="compositionally biased region" description="Pro residues" evidence="2">
    <location>
        <begin position="728"/>
        <end position="759"/>
    </location>
</feature>
<dbReference type="Gene3D" id="3.30.505.10">
    <property type="entry name" value="SH2 domain"/>
    <property type="match status" value="1"/>
</dbReference>
<feature type="compositionally biased region" description="Acidic residues" evidence="2">
    <location>
        <begin position="549"/>
        <end position="558"/>
    </location>
</feature>
<reference evidence="5" key="1">
    <citation type="journal article" date="2017" name="bioRxiv">
        <title>Comparative analysis of the genomes of Stylophora pistillata and Acropora digitifera provides evidence for extensive differences between species of corals.</title>
        <authorList>
            <person name="Voolstra C.R."/>
            <person name="Li Y."/>
            <person name="Liew Y.J."/>
            <person name="Baumgarten S."/>
            <person name="Zoccola D."/>
            <person name="Flot J.-F."/>
            <person name="Tambutte S."/>
            <person name="Allemand D."/>
            <person name="Aranda M."/>
        </authorList>
    </citation>
    <scope>NUCLEOTIDE SEQUENCE [LARGE SCALE GENOMIC DNA]</scope>
</reference>
<protein>
    <submittedName>
        <fullName evidence="4">SH2 domain-containing adapter protein F</fullName>
    </submittedName>
</protein>
<dbReference type="InterPro" id="IPR000477">
    <property type="entry name" value="RT_dom"/>
</dbReference>
<feature type="compositionally biased region" description="Acidic residues" evidence="2">
    <location>
        <begin position="529"/>
        <end position="538"/>
    </location>
</feature>
<dbReference type="Proteomes" id="UP000225706">
    <property type="component" value="Unassembled WGS sequence"/>
</dbReference>
<evidence type="ECO:0000256" key="1">
    <source>
        <dbReference type="PROSITE-ProRule" id="PRU00191"/>
    </source>
</evidence>
<feature type="compositionally biased region" description="Basic and acidic residues" evidence="2">
    <location>
        <begin position="322"/>
        <end position="332"/>
    </location>
</feature>
<dbReference type="InterPro" id="IPR000980">
    <property type="entry name" value="SH2"/>
</dbReference>
<proteinExistence type="predicted"/>
<dbReference type="InterPro" id="IPR036860">
    <property type="entry name" value="SH2_dom_sf"/>
</dbReference>
<dbReference type="EMBL" id="LSMT01000196">
    <property type="protein sequence ID" value="PFX23789.1"/>
    <property type="molecule type" value="Genomic_DNA"/>
</dbReference>
<dbReference type="PRINTS" id="PR00401">
    <property type="entry name" value="SH2DOMAIN"/>
</dbReference>
<evidence type="ECO:0000256" key="2">
    <source>
        <dbReference type="SAM" id="MobiDB-lite"/>
    </source>
</evidence>
<dbReference type="CDD" id="cd01650">
    <property type="entry name" value="RT_nLTR_like"/>
    <property type="match status" value="1"/>
</dbReference>
<dbReference type="PANTHER" id="PTHR47027">
    <property type="entry name" value="REVERSE TRANSCRIPTASE DOMAIN-CONTAINING PROTEIN"/>
    <property type="match status" value="1"/>
</dbReference>
<dbReference type="Pfam" id="PF00017">
    <property type="entry name" value="SH2"/>
    <property type="match status" value="1"/>
</dbReference>
<keyword evidence="5" id="KW-1185">Reference proteome</keyword>
<comment type="caution">
    <text evidence="4">The sequence shown here is derived from an EMBL/GenBank/DDBJ whole genome shotgun (WGS) entry which is preliminary data.</text>
</comment>
<evidence type="ECO:0000313" key="5">
    <source>
        <dbReference type="Proteomes" id="UP000225706"/>
    </source>
</evidence>
<dbReference type="SMART" id="SM00252">
    <property type="entry name" value="SH2"/>
    <property type="match status" value="1"/>
</dbReference>
<accession>A0A2B4S413</accession>